<proteinExistence type="predicted"/>
<evidence type="ECO:0000313" key="8">
    <source>
        <dbReference type="Proteomes" id="UP000541444"/>
    </source>
</evidence>
<protein>
    <recommendedName>
        <fullName evidence="9">Transposase</fullName>
    </recommendedName>
</protein>
<evidence type="ECO:0000256" key="1">
    <source>
        <dbReference type="ARBA" id="ARBA00004606"/>
    </source>
</evidence>
<dbReference type="InterPro" id="IPR044174">
    <property type="entry name" value="BC10-like"/>
</dbReference>
<keyword evidence="8" id="KW-1185">Reference proteome</keyword>
<dbReference type="PANTHER" id="PTHR31042">
    <property type="entry name" value="CORE-2/I-BRANCHING BETA-1,6-N-ACETYLGLUCOSAMINYLTRANSFERASE FAMILY PROTEIN-RELATED"/>
    <property type="match status" value="1"/>
</dbReference>
<dbReference type="Pfam" id="PF02485">
    <property type="entry name" value="Branch"/>
    <property type="match status" value="1"/>
</dbReference>
<sequence length="566" mass="65441">MDSEVQTSRQLSKSIQVVWGESSMIAAKILLFGEALEDVANQRFVLRSDSCVPLHNFSYIYNYVMSSSRSFMDSFVDVKGDRYHPKMPSIIPKDKWRNGSKWIALVRRQAEVKNKPSLDALLSDICISTSAAPTFLPAHHFVNEFSHGKVREFNLFDGCLAANNPQCSRDKQLQSVEEQGYHERSWSSFLLQRHLYELRHVFINYGGKWGKMSSAGWVNSDYTGGKSFKYGVLCGEEINYELPFVVKNTDDLRDMWAQGDESYPMRTHFYNKPTDVVKEMLNEVGEYVLLDEDDIDYIISPRETKVKNTKDTPVKATPVKTNAKRKGKAMVMSPSKPSKAANKSAKKQKKKEKTIVLSEEGEDLDDLPEVYHSDKEIDTEEINDFEIETSVNIDYVPTTEDLERGNEFERVDVELDDIYRKEEDDKVKTPLPVGFKKLEVGMQWATVYEAREHMRRFGILNYFTYTCIKNESTKLMLKYSQEKCEWLVFISRYNYGHTMVLRHGSFQHSCEGNLGAQNTLYNIEWVAREVESLVRDVRAMTPKAIKARMKTKYGVEISYWTAWNTR</sequence>
<organism evidence="7 8">
    <name type="scientific">Kingdonia uniflora</name>
    <dbReference type="NCBI Taxonomy" id="39325"/>
    <lineage>
        <taxon>Eukaryota</taxon>
        <taxon>Viridiplantae</taxon>
        <taxon>Streptophyta</taxon>
        <taxon>Embryophyta</taxon>
        <taxon>Tracheophyta</taxon>
        <taxon>Spermatophyta</taxon>
        <taxon>Magnoliopsida</taxon>
        <taxon>Ranunculales</taxon>
        <taxon>Circaeasteraceae</taxon>
        <taxon>Kingdonia</taxon>
    </lineage>
</organism>
<comment type="caution">
    <text evidence="7">The sequence shown here is derived from an EMBL/GenBank/DDBJ whole genome shotgun (WGS) entry which is preliminary data.</text>
</comment>
<accession>A0A7J7MJY9</accession>
<evidence type="ECO:0000256" key="6">
    <source>
        <dbReference type="SAM" id="MobiDB-lite"/>
    </source>
</evidence>
<evidence type="ECO:0000256" key="5">
    <source>
        <dbReference type="ARBA" id="ARBA00023180"/>
    </source>
</evidence>
<keyword evidence="5" id="KW-0325">Glycoprotein</keyword>
<keyword evidence="4" id="KW-0472">Membrane</keyword>
<gene>
    <name evidence="7" type="ORF">GIB67_031983</name>
</gene>
<reference evidence="7 8" key="1">
    <citation type="journal article" date="2020" name="IScience">
        <title>Genome Sequencing of the Endangered Kingdonia uniflora (Circaeasteraceae, Ranunculales) Reveals Potential Mechanisms of Evolutionary Specialization.</title>
        <authorList>
            <person name="Sun Y."/>
            <person name="Deng T."/>
            <person name="Zhang A."/>
            <person name="Moore M.J."/>
            <person name="Landis J.B."/>
            <person name="Lin N."/>
            <person name="Zhang H."/>
            <person name="Zhang X."/>
            <person name="Huang J."/>
            <person name="Zhang X."/>
            <person name="Sun H."/>
            <person name="Wang H."/>
        </authorList>
    </citation>
    <scope>NUCLEOTIDE SEQUENCE [LARGE SCALE GENOMIC DNA]</scope>
    <source>
        <strain evidence="7">TB1705</strain>
        <tissue evidence="7">Leaf</tissue>
    </source>
</reference>
<dbReference type="SUPFAM" id="SSF52151">
    <property type="entry name" value="FabD/lysophospholipase-like"/>
    <property type="match status" value="1"/>
</dbReference>
<evidence type="ECO:0000256" key="4">
    <source>
        <dbReference type="ARBA" id="ARBA00023136"/>
    </source>
</evidence>
<keyword evidence="3" id="KW-0808">Transferase</keyword>
<dbReference type="EMBL" id="JACGCM010001430">
    <property type="protein sequence ID" value="KAF6155132.1"/>
    <property type="molecule type" value="Genomic_DNA"/>
</dbReference>
<feature type="region of interest" description="Disordered" evidence="6">
    <location>
        <begin position="320"/>
        <end position="353"/>
    </location>
</feature>
<dbReference type="GO" id="GO:0016020">
    <property type="term" value="C:membrane"/>
    <property type="evidence" value="ECO:0007669"/>
    <property type="project" value="UniProtKB-SubCell"/>
</dbReference>
<evidence type="ECO:0000313" key="7">
    <source>
        <dbReference type="EMBL" id="KAF6155132.1"/>
    </source>
</evidence>
<evidence type="ECO:0000256" key="2">
    <source>
        <dbReference type="ARBA" id="ARBA00022676"/>
    </source>
</evidence>
<dbReference type="Gene3D" id="3.40.1090.10">
    <property type="entry name" value="Cytosolic phospholipase A2 catalytic domain"/>
    <property type="match status" value="1"/>
</dbReference>
<name>A0A7J7MJY9_9MAGN</name>
<keyword evidence="2" id="KW-0328">Glycosyltransferase</keyword>
<dbReference type="PANTHER" id="PTHR31042:SF70">
    <property type="entry name" value="OS01G0695200 PROTEIN"/>
    <property type="match status" value="1"/>
</dbReference>
<evidence type="ECO:0008006" key="9">
    <source>
        <dbReference type="Google" id="ProtNLM"/>
    </source>
</evidence>
<dbReference type="InterPro" id="IPR016035">
    <property type="entry name" value="Acyl_Trfase/lysoPLipase"/>
</dbReference>
<dbReference type="GO" id="GO:0016757">
    <property type="term" value="F:glycosyltransferase activity"/>
    <property type="evidence" value="ECO:0007669"/>
    <property type="project" value="UniProtKB-KW"/>
</dbReference>
<dbReference type="InterPro" id="IPR003406">
    <property type="entry name" value="Glyco_trans_14"/>
</dbReference>
<evidence type="ECO:0000256" key="3">
    <source>
        <dbReference type="ARBA" id="ARBA00022679"/>
    </source>
</evidence>
<dbReference type="Proteomes" id="UP000541444">
    <property type="component" value="Unassembled WGS sequence"/>
</dbReference>
<dbReference type="AlphaFoldDB" id="A0A7J7MJY9"/>
<comment type="subcellular location">
    <subcellularLocation>
        <location evidence="1">Membrane</location>
        <topology evidence="1">Single-pass type II membrane protein</topology>
    </subcellularLocation>
</comment>